<reference evidence="2" key="1">
    <citation type="submission" date="2017-06" db="EMBL/GenBank/DDBJ databases">
        <title>Investigating the central metabolism of Clostridium thermosuccinogenes.</title>
        <authorList>
            <person name="Koendjbiharie J.G."/>
            <person name="Van Kranenburg R."/>
            <person name="Vriesendorp B."/>
        </authorList>
    </citation>
    <scope>NUCLEOTIDE SEQUENCE [LARGE SCALE GENOMIC DNA]</scope>
    <source>
        <strain evidence="2">DSM 5806</strain>
    </source>
</reference>
<protein>
    <submittedName>
        <fullName evidence="1">Uncharacterized protein</fullName>
    </submittedName>
</protein>
<comment type="caution">
    <text evidence="1">The sequence shown here is derived from an EMBL/GenBank/DDBJ whole genome shotgun (WGS) entry which is preliminary data.</text>
</comment>
<sequence length="139" mass="15765">MTAADRRFNLKKEFLNLVSSYVNAAYLIMNVNIKHGGFIMQSYEPQFSIPIIDTEQALADIMESIAMKDTALSRILNAEGEMLQKATRISGNTDAFINVNESVNSVMRNVTRLQMLLQFELENVEALLRAVEDMDELEE</sequence>
<dbReference type="KEGG" id="cthd:CDO33_16695"/>
<dbReference type="EMBL" id="NIOJ01000001">
    <property type="protein sequence ID" value="PNU01561.1"/>
    <property type="molecule type" value="Genomic_DNA"/>
</dbReference>
<dbReference type="InterPro" id="IPR058705">
    <property type="entry name" value="A_ENA"/>
</dbReference>
<keyword evidence="2" id="KW-1185">Reference proteome</keyword>
<organism evidence="1 2">
    <name type="scientific">Clostridium thermosuccinogenes</name>
    <dbReference type="NCBI Taxonomy" id="84032"/>
    <lineage>
        <taxon>Bacteria</taxon>
        <taxon>Bacillati</taxon>
        <taxon>Bacillota</taxon>
        <taxon>Clostridia</taxon>
        <taxon>Eubacteriales</taxon>
        <taxon>Clostridiaceae</taxon>
        <taxon>Clostridium</taxon>
    </lineage>
</organism>
<evidence type="ECO:0000313" key="1">
    <source>
        <dbReference type="EMBL" id="PNU01561.1"/>
    </source>
</evidence>
<evidence type="ECO:0000313" key="2">
    <source>
        <dbReference type="Proteomes" id="UP000236151"/>
    </source>
</evidence>
<dbReference type="Pfam" id="PF26595">
    <property type="entry name" value="A_ENA"/>
    <property type="match status" value="1"/>
</dbReference>
<dbReference type="AlphaFoldDB" id="A0A2K2FN80"/>
<dbReference type="Proteomes" id="UP000236151">
    <property type="component" value="Unassembled WGS sequence"/>
</dbReference>
<gene>
    <name evidence="1" type="ORF">CDQ84_00705</name>
</gene>
<proteinExistence type="predicted"/>
<accession>A0A2K2FN80</accession>
<name>A0A2K2FN80_9CLOT</name>